<feature type="transmembrane region" description="Helical" evidence="5">
    <location>
        <begin position="385"/>
        <end position="407"/>
    </location>
</feature>
<evidence type="ECO:0000313" key="7">
    <source>
        <dbReference type="Proteomes" id="UP000268973"/>
    </source>
</evidence>
<comment type="subcellular location">
    <subcellularLocation>
        <location evidence="1">Membrane</location>
        <topology evidence="1">Multi-pass membrane protein</topology>
    </subcellularLocation>
</comment>
<proteinExistence type="predicted"/>
<keyword evidence="2 5" id="KW-0812">Transmembrane</keyword>
<protein>
    <recommendedName>
        <fullName evidence="8">Polysaccharide biosynthesis protein C-terminal domain-containing protein</fullName>
    </recommendedName>
</protein>
<evidence type="ECO:0000256" key="4">
    <source>
        <dbReference type="ARBA" id="ARBA00023136"/>
    </source>
</evidence>
<keyword evidence="3 5" id="KW-1133">Transmembrane helix</keyword>
<name>A0A3S0V4C5_9VIBR</name>
<gene>
    <name evidence="6" type="ORF">EJ063_01215</name>
</gene>
<feature type="transmembrane region" description="Helical" evidence="5">
    <location>
        <begin position="215"/>
        <end position="236"/>
    </location>
</feature>
<keyword evidence="7" id="KW-1185">Reference proteome</keyword>
<dbReference type="OrthoDB" id="103403at2"/>
<evidence type="ECO:0000313" key="6">
    <source>
        <dbReference type="EMBL" id="RTZ17430.1"/>
    </source>
</evidence>
<comment type="caution">
    <text evidence="6">The sequence shown here is derived from an EMBL/GenBank/DDBJ whole genome shotgun (WGS) entry which is preliminary data.</text>
</comment>
<evidence type="ECO:0008006" key="8">
    <source>
        <dbReference type="Google" id="ProtNLM"/>
    </source>
</evidence>
<organism evidence="6 7">
    <name type="scientific">Vibrio aquaticus</name>
    <dbReference type="NCBI Taxonomy" id="2496559"/>
    <lineage>
        <taxon>Bacteria</taxon>
        <taxon>Pseudomonadati</taxon>
        <taxon>Pseudomonadota</taxon>
        <taxon>Gammaproteobacteria</taxon>
        <taxon>Vibrionales</taxon>
        <taxon>Vibrionaceae</taxon>
        <taxon>Vibrio</taxon>
    </lineage>
</organism>
<dbReference type="Pfam" id="PF01943">
    <property type="entry name" value="Polysacc_synt"/>
    <property type="match status" value="1"/>
</dbReference>
<evidence type="ECO:0000256" key="1">
    <source>
        <dbReference type="ARBA" id="ARBA00004141"/>
    </source>
</evidence>
<reference evidence="6 7" key="1">
    <citation type="submission" date="2018-12" db="EMBL/GenBank/DDBJ databases">
        <title>Vibrio sp. isolated from China Sea.</title>
        <authorList>
            <person name="Li Y."/>
        </authorList>
    </citation>
    <scope>NUCLEOTIDE SEQUENCE [LARGE SCALE GENOMIC DNA]</scope>
    <source>
        <strain evidence="6 7">BEI207</strain>
    </source>
</reference>
<feature type="transmembrane region" description="Helical" evidence="5">
    <location>
        <begin position="360"/>
        <end position="379"/>
    </location>
</feature>
<dbReference type="AlphaFoldDB" id="A0A3S0V4C5"/>
<feature type="transmembrane region" description="Helical" evidence="5">
    <location>
        <begin position="93"/>
        <end position="110"/>
    </location>
</feature>
<keyword evidence="4 5" id="KW-0472">Membrane</keyword>
<dbReference type="InterPro" id="IPR052556">
    <property type="entry name" value="PolySynth_Transporter"/>
</dbReference>
<evidence type="ECO:0000256" key="2">
    <source>
        <dbReference type="ARBA" id="ARBA00022692"/>
    </source>
</evidence>
<accession>A0A3S0V4C5</accession>
<dbReference type="RefSeq" id="WP_126572186.1">
    <property type="nucleotide sequence ID" value="NZ_RXZH01000001.1"/>
</dbReference>
<feature type="transmembrane region" description="Helical" evidence="5">
    <location>
        <begin position="116"/>
        <end position="139"/>
    </location>
</feature>
<evidence type="ECO:0000256" key="5">
    <source>
        <dbReference type="SAM" id="Phobius"/>
    </source>
</evidence>
<dbReference type="PANTHER" id="PTHR43424">
    <property type="entry name" value="LOCUS PUTATIVE PROTEIN 1-RELATED"/>
    <property type="match status" value="1"/>
</dbReference>
<sequence length="428" mass="48078">MKLILEKIKANEISVNFFWMSFDKFITMLSGFAISVLTARHIGPENTGIIQYCISIGLLLIPLSQLGITNLVFDRASSNAVSARMLIFLTRKLRSVIFILLSLVVIIIHHDEGIVFIAILSLILISTFFTCMDTLVNYYDSTLSSKVNMKATSVGTLMSQSFRLVLNFVTSNPILFAIPYVINTYIPYRIRVASLRKEIGAKAYRSSKEKRYNKYLLINGLPLAISSFSVVVYSKINSIMVGSTMNIENVGYFNIAHSLSTIWLFIPLSLVTSILAKAFSYNSKSKKIKLIKMSYLLTLSIGIPLYLIVHIFSDEIVFYTYGVQFTPSADIISVLFISTIFSVIGTVSNRTIVNFKGYKFLLGKSVFMGILSVPLSYILVKEFGLYGAAYSLLIIEVISSTFLNYFFKPINIARVQLTCFINLKDEYA</sequence>
<feature type="transmembrane region" description="Helical" evidence="5">
    <location>
        <begin position="331"/>
        <end position="348"/>
    </location>
</feature>
<feature type="transmembrane region" description="Helical" evidence="5">
    <location>
        <begin position="262"/>
        <end position="281"/>
    </location>
</feature>
<evidence type="ECO:0000256" key="3">
    <source>
        <dbReference type="ARBA" id="ARBA00022989"/>
    </source>
</evidence>
<dbReference type="Proteomes" id="UP000268973">
    <property type="component" value="Unassembled WGS sequence"/>
</dbReference>
<feature type="transmembrane region" description="Helical" evidence="5">
    <location>
        <begin position="293"/>
        <end position="311"/>
    </location>
</feature>
<dbReference type="PANTHER" id="PTHR43424:SF1">
    <property type="entry name" value="LOCUS PUTATIVE PROTEIN 1-RELATED"/>
    <property type="match status" value="1"/>
</dbReference>
<dbReference type="GO" id="GO:0016020">
    <property type="term" value="C:membrane"/>
    <property type="evidence" value="ECO:0007669"/>
    <property type="project" value="UniProtKB-SubCell"/>
</dbReference>
<dbReference type="EMBL" id="RXZH01000001">
    <property type="protein sequence ID" value="RTZ17430.1"/>
    <property type="molecule type" value="Genomic_DNA"/>
</dbReference>
<dbReference type="InterPro" id="IPR002797">
    <property type="entry name" value="Polysacc_synth"/>
</dbReference>
<feature type="transmembrane region" description="Helical" evidence="5">
    <location>
        <begin position="49"/>
        <end position="73"/>
    </location>
</feature>
<feature type="transmembrane region" description="Helical" evidence="5">
    <location>
        <begin position="25"/>
        <end position="43"/>
    </location>
</feature>